<comment type="caution">
    <text evidence="3">The sequence shown here is derived from an EMBL/GenBank/DDBJ whole genome shotgun (WGS) entry which is preliminary data.</text>
</comment>
<evidence type="ECO:0000256" key="1">
    <source>
        <dbReference type="SAM" id="MobiDB-lite"/>
    </source>
</evidence>
<dbReference type="RefSeq" id="WP_189059511.1">
    <property type="nucleotide sequence ID" value="NZ_BMMK01000018.1"/>
</dbReference>
<dbReference type="InterPro" id="IPR029069">
    <property type="entry name" value="HotDog_dom_sf"/>
</dbReference>
<reference evidence="3" key="1">
    <citation type="journal article" date="2014" name="Int. J. Syst. Evol. Microbiol.">
        <title>Complete genome sequence of Corynebacterium casei LMG S-19264T (=DSM 44701T), isolated from a smear-ripened cheese.</title>
        <authorList>
            <consortium name="US DOE Joint Genome Institute (JGI-PGF)"/>
            <person name="Walter F."/>
            <person name="Albersmeier A."/>
            <person name="Kalinowski J."/>
            <person name="Ruckert C."/>
        </authorList>
    </citation>
    <scope>NUCLEOTIDE SEQUENCE</scope>
    <source>
        <strain evidence="3">CGMCC 4.5737</strain>
    </source>
</reference>
<evidence type="ECO:0000313" key="4">
    <source>
        <dbReference type="Proteomes" id="UP000637578"/>
    </source>
</evidence>
<keyword evidence="4" id="KW-1185">Reference proteome</keyword>
<protein>
    <recommendedName>
        <fullName evidence="5">Tetrameric acyl-CoA thioesterase</fullName>
    </recommendedName>
</protein>
<evidence type="ECO:0000313" key="3">
    <source>
        <dbReference type="EMBL" id="GGM63768.1"/>
    </source>
</evidence>
<dbReference type="EMBL" id="BMMK01000018">
    <property type="protein sequence ID" value="GGM63768.1"/>
    <property type="molecule type" value="Genomic_DNA"/>
</dbReference>
<keyword evidence="2" id="KW-1133">Transmembrane helix</keyword>
<feature type="transmembrane region" description="Helical" evidence="2">
    <location>
        <begin position="49"/>
        <end position="68"/>
    </location>
</feature>
<keyword evidence="2" id="KW-0472">Membrane</keyword>
<dbReference type="AlphaFoldDB" id="A0A8J3FWY3"/>
<organism evidence="3 4">
    <name type="scientific">Longimycelium tulufanense</name>
    <dbReference type="NCBI Taxonomy" id="907463"/>
    <lineage>
        <taxon>Bacteria</taxon>
        <taxon>Bacillati</taxon>
        <taxon>Actinomycetota</taxon>
        <taxon>Actinomycetes</taxon>
        <taxon>Pseudonocardiales</taxon>
        <taxon>Pseudonocardiaceae</taxon>
        <taxon>Longimycelium</taxon>
    </lineage>
</organism>
<proteinExistence type="predicted"/>
<gene>
    <name evidence="3" type="ORF">GCM10012275_37910</name>
</gene>
<name>A0A8J3FWY3_9PSEU</name>
<reference evidence="3" key="2">
    <citation type="submission" date="2020-09" db="EMBL/GenBank/DDBJ databases">
        <authorList>
            <person name="Sun Q."/>
            <person name="Zhou Y."/>
        </authorList>
    </citation>
    <scope>NUCLEOTIDE SEQUENCE</scope>
    <source>
        <strain evidence="3">CGMCC 4.5737</strain>
    </source>
</reference>
<dbReference type="SUPFAM" id="SSF54637">
    <property type="entry name" value="Thioesterase/thiol ester dehydrase-isomerase"/>
    <property type="match status" value="1"/>
</dbReference>
<sequence>MRARSLRRRLNLWPPLVFAGIRVLALSDDYRYAKVRLRMYRWNRNYVGTHFGGSLFSMIDPFWMLMVLNNLGRDYVVWDRAAEIDYVRPGRGDVFAEFRLTDGHLDEFRRQAAAGGKALVWFDTAVVDADGQLVCRVRRQVYARAKKRARPPATGEDGGHAPGSTQPSVPGSDPGRGSDSNLLGGSHRAGA</sequence>
<feature type="region of interest" description="Disordered" evidence="1">
    <location>
        <begin position="145"/>
        <end position="191"/>
    </location>
</feature>
<evidence type="ECO:0008006" key="5">
    <source>
        <dbReference type="Google" id="ProtNLM"/>
    </source>
</evidence>
<dbReference type="Pfam" id="PF14539">
    <property type="entry name" value="DUF4442"/>
    <property type="match status" value="1"/>
</dbReference>
<keyword evidence="2" id="KW-0812">Transmembrane</keyword>
<evidence type="ECO:0000256" key="2">
    <source>
        <dbReference type="SAM" id="Phobius"/>
    </source>
</evidence>
<dbReference type="InterPro" id="IPR027961">
    <property type="entry name" value="DUF4442"/>
</dbReference>
<dbReference type="Proteomes" id="UP000637578">
    <property type="component" value="Unassembled WGS sequence"/>
</dbReference>
<accession>A0A8J3FWY3</accession>
<dbReference type="Gene3D" id="3.10.129.10">
    <property type="entry name" value="Hotdog Thioesterase"/>
    <property type="match status" value="1"/>
</dbReference>